<dbReference type="InterPro" id="IPR000477">
    <property type="entry name" value="RT_dom"/>
</dbReference>
<keyword evidence="2" id="KW-0695">RNA-directed DNA polymerase</keyword>
<reference evidence="2" key="1">
    <citation type="submission" date="2013-07" db="EMBL/GenBank/DDBJ databases">
        <authorList>
            <person name="Geib S."/>
        </authorList>
    </citation>
    <scope>NUCLEOTIDE SEQUENCE</scope>
</reference>
<dbReference type="CDD" id="cd01650">
    <property type="entry name" value="RT_nLTR_like"/>
    <property type="match status" value="1"/>
</dbReference>
<keyword evidence="2" id="KW-0808">Transferase</keyword>
<accession>W8BGW3</accession>
<dbReference type="PANTHER" id="PTHR33481:SF1">
    <property type="entry name" value="ENDONUCLEASE_EXONUCLEASE_PHOSPHATASE DOMAIN-CONTAINING PROTEIN-RELATED"/>
    <property type="match status" value="1"/>
</dbReference>
<dbReference type="Pfam" id="PF00078">
    <property type="entry name" value="RVT_1"/>
    <property type="match status" value="1"/>
</dbReference>
<reference evidence="2" key="2">
    <citation type="journal article" date="2014" name="BMC Genomics">
        <title>A genomic perspective to assessing quality of mass-reared SIT flies used in Mediterranean fruit fly (Ceratitis capitata) eradication in California.</title>
        <authorList>
            <person name="Calla B."/>
            <person name="Hall B."/>
            <person name="Hou S."/>
            <person name="Geib S.M."/>
        </authorList>
    </citation>
    <scope>NUCLEOTIDE SEQUENCE</scope>
</reference>
<dbReference type="AlphaFoldDB" id="W8BGW3"/>
<organism evidence="2">
    <name type="scientific">Ceratitis capitata</name>
    <name type="common">Mediterranean fruit fly</name>
    <name type="synonym">Tephritis capitata</name>
    <dbReference type="NCBI Taxonomy" id="7213"/>
    <lineage>
        <taxon>Eukaryota</taxon>
        <taxon>Metazoa</taxon>
        <taxon>Ecdysozoa</taxon>
        <taxon>Arthropoda</taxon>
        <taxon>Hexapoda</taxon>
        <taxon>Insecta</taxon>
        <taxon>Pterygota</taxon>
        <taxon>Neoptera</taxon>
        <taxon>Endopterygota</taxon>
        <taxon>Diptera</taxon>
        <taxon>Brachycera</taxon>
        <taxon>Muscomorpha</taxon>
        <taxon>Tephritoidea</taxon>
        <taxon>Tephritidae</taxon>
        <taxon>Ceratitis</taxon>
        <taxon>Ceratitis</taxon>
    </lineage>
</organism>
<proteinExistence type="evidence at transcript level"/>
<dbReference type="PANTHER" id="PTHR33481">
    <property type="entry name" value="REVERSE TRANSCRIPTASE"/>
    <property type="match status" value="1"/>
</dbReference>
<name>W8BGW3_CERCA</name>
<dbReference type="SUPFAM" id="SSF56672">
    <property type="entry name" value="DNA/RNA polymerases"/>
    <property type="match status" value="2"/>
</dbReference>
<feature type="domain" description="Reverse transcriptase" evidence="1">
    <location>
        <begin position="43"/>
        <end position="301"/>
    </location>
</feature>
<gene>
    <name evidence="2" type="primary">RTJK</name>
</gene>
<sequence length="571" mass="65587">MAEFEEVITSTKGKTPGGDRISYPIIKNLPPTVESRLIRLYNLIFDKGIYPQNWKNADIVPILKQNKPPDQTSSYRPISLLSCLSKVLEKIIAKRIMWFALREKHISPNQVAFKTGQGTLDILLHFEHYLSTALSNRNHVTILGLDFEKAFDRIGAHVVLRQLKNFQVGKKIYSFVKSFLVNRTFRTKINNKYSDRVSLYNGIAQGSPISVVFFIIAFDEISQIIKKYNAEHSIYADDVLVFSKSNNFTTTQTIFSNILNEIYNWSNNSGANISYEKCHLFHVCRKQTCQNNYLTYRNHKIENVNCLKILGVIFDKTLNFKQHCKHLRKKLNTRLNIVKYLASKHSKVHPDTLINVTKTLILSVIDYGLPIYGQCAKSTIALLAAPYHAAIRRSLRAFPTTPINNLMAESGLPSIEERIMQSTFRLIHKCFITNNIILYKDMKNITKRTRKMRRPSTIYNVFQCTKKISISLNPILTKTAKNPTWLLPSSVFINQLFDYPKQNTNPLIYRKTFLESQTSWKINGWKFLYTDGSKSDLSTSFAVVTEEGRTIRSGLHSPTVQFLPPNVLPLT</sequence>
<dbReference type="InterPro" id="IPR043502">
    <property type="entry name" value="DNA/RNA_pol_sf"/>
</dbReference>
<dbReference type="EMBL" id="GAMC01008593">
    <property type="protein sequence ID" value="JAB97962.1"/>
    <property type="molecule type" value="mRNA"/>
</dbReference>
<protein>
    <submittedName>
        <fullName evidence="2">RNA-directed DNA polymerase from mobile element jockey</fullName>
    </submittedName>
</protein>
<dbReference type="GO" id="GO:0003964">
    <property type="term" value="F:RNA-directed DNA polymerase activity"/>
    <property type="evidence" value="ECO:0007669"/>
    <property type="project" value="UniProtKB-KW"/>
</dbReference>
<keyword evidence="2" id="KW-0548">Nucleotidyltransferase</keyword>
<evidence type="ECO:0000313" key="2">
    <source>
        <dbReference type="EMBL" id="JAB97962.1"/>
    </source>
</evidence>
<evidence type="ECO:0000259" key="1">
    <source>
        <dbReference type="PROSITE" id="PS50878"/>
    </source>
</evidence>
<dbReference type="PROSITE" id="PS50878">
    <property type="entry name" value="RT_POL"/>
    <property type="match status" value="1"/>
</dbReference>